<evidence type="ECO:0000313" key="3">
    <source>
        <dbReference type="Proteomes" id="UP001610446"/>
    </source>
</evidence>
<dbReference type="CDD" id="cd18186">
    <property type="entry name" value="BTB_POZ_ZBTB_KLHL-like"/>
    <property type="match status" value="1"/>
</dbReference>
<dbReference type="SUPFAM" id="SSF54695">
    <property type="entry name" value="POZ domain"/>
    <property type="match status" value="1"/>
</dbReference>
<dbReference type="InterPro" id="IPR011333">
    <property type="entry name" value="SKP1/BTB/POZ_sf"/>
</dbReference>
<accession>A0ABR4JUJ6</accession>
<dbReference type="PROSITE" id="PS50097">
    <property type="entry name" value="BTB"/>
    <property type="match status" value="1"/>
</dbReference>
<evidence type="ECO:0000313" key="2">
    <source>
        <dbReference type="EMBL" id="KAL2843713.1"/>
    </source>
</evidence>
<dbReference type="EMBL" id="JBFXLU010000087">
    <property type="protein sequence ID" value="KAL2843713.1"/>
    <property type="molecule type" value="Genomic_DNA"/>
</dbReference>
<sequence>MESLITRIDAAIGDSTEVRNLLMEALALKDAEKYVNHIFQQAALHGDHATYQLILPEVFKHPRKYWLQVGRAIDSAFARKDRAMAEDIVQMVIAQAKYPVKAMAVCGELREPLTAACYTNDATLVTLVLDHIVKTREETMKWPRQGGWPATNMHIESVHNICQKSLLDGLTAAVGNKYDSITAIILPVFLECFPKESHDLIDEVPDSAFNSMSRAQCLKLDPQSQADFVAKRILQRLRRGNQETEAFDLRLPAGEQVFEAHKDVLAYWSPYFATPSKCDWGDEFSAATIAAMIDFAYSGSFKRTTETMDDLKPLAEAARHFMIHRWGLEISLSMLYLRSAEWKADSSD</sequence>
<reference evidence="2 3" key="1">
    <citation type="submission" date="2024-07" db="EMBL/GenBank/DDBJ databases">
        <title>Section-level genome sequencing and comparative genomics of Aspergillus sections Usti and Cavernicolus.</title>
        <authorList>
            <consortium name="Lawrence Berkeley National Laboratory"/>
            <person name="Nybo J.L."/>
            <person name="Vesth T.C."/>
            <person name="Theobald S."/>
            <person name="Frisvad J.C."/>
            <person name="Larsen T.O."/>
            <person name="Kjaerboelling I."/>
            <person name="Rothschild-Mancinelli K."/>
            <person name="Lyhne E.K."/>
            <person name="Kogle M.E."/>
            <person name="Barry K."/>
            <person name="Clum A."/>
            <person name="Na H."/>
            <person name="Ledsgaard L."/>
            <person name="Lin J."/>
            <person name="Lipzen A."/>
            <person name="Kuo A."/>
            <person name="Riley R."/>
            <person name="Mondo S."/>
            <person name="Labutti K."/>
            <person name="Haridas S."/>
            <person name="Pangalinan J."/>
            <person name="Salamov A.A."/>
            <person name="Simmons B.A."/>
            <person name="Magnuson J.K."/>
            <person name="Chen J."/>
            <person name="Drula E."/>
            <person name="Henrissat B."/>
            <person name="Wiebenga A."/>
            <person name="Lubbers R.J."/>
            <person name="Gomes A.C."/>
            <person name="Makela M.R."/>
            <person name="Stajich J."/>
            <person name="Grigoriev I.V."/>
            <person name="Mortensen U.H."/>
            <person name="De Vries R.P."/>
            <person name="Baker S.E."/>
            <person name="Andersen M.R."/>
        </authorList>
    </citation>
    <scope>NUCLEOTIDE SEQUENCE [LARGE SCALE GENOMIC DNA]</scope>
    <source>
        <strain evidence="2 3">CBS 123904</strain>
    </source>
</reference>
<gene>
    <name evidence="2" type="ORF">BJY01DRAFT_248488</name>
</gene>
<dbReference type="Pfam" id="PF00651">
    <property type="entry name" value="BTB"/>
    <property type="match status" value="1"/>
</dbReference>
<evidence type="ECO:0000259" key="1">
    <source>
        <dbReference type="PROSITE" id="PS50097"/>
    </source>
</evidence>
<keyword evidence="3" id="KW-1185">Reference proteome</keyword>
<dbReference type="InterPro" id="IPR000210">
    <property type="entry name" value="BTB/POZ_dom"/>
</dbReference>
<dbReference type="Gene3D" id="3.30.710.10">
    <property type="entry name" value="Potassium Channel Kv1.1, Chain A"/>
    <property type="match status" value="1"/>
</dbReference>
<organism evidence="2 3">
    <name type="scientific">Aspergillus pseudoustus</name>
    <dbReference type="NCBI Taxonomy" id="1810923"/>
    <lineage>
        <taxon>Eukaryota</taxon>
        <taxon>Fungi</taxon>
        <taxon>Dikarya</taxon>
        <taxon>Ascomycota</taxon>
        <taxon>Pezizomycotina</taxon>
        <taxon>Eurotiomycetes</taxon>
        <taxon>Eurotiomycetidae</taxon>
        <taxon>Eurotiales</taxon>
        <taxon>Aspergillaceae</taxon>
        <taxon>Aspergillus</taxon>
        <taxon>Aspergillus subgen. Nidulantes</taxon>
    </lineage>
</organism>
<dbReference type="Proteomes" id="UP001610446">
    <property type="component" value="Unassembled WGS sequence"/>
</dbReference>
<protein>
    <recommendedName>
        <fullName evidence="1">BTB domain-containing protein</fullName>
    </recommendedName>
</protein>
<comment type="caution">
    <text evidence="2">The sequence shown here is derived from an EMBL/GenBank/DDBJ whole genome shotgun (WGS) entry which is preliminary data.</text>
</comment>
<name>A0ABR4JUJ6_9EURO</name>
<feature type="domain" description="BTB" evidence="1">
    <location>
        <begin position="247"/>
        <end position="272"/>
    </location>
</feature>
<proteinExistence type="predicted"/>